<dbReference type="PANTHER" id="PTHR38444">
    <property type="entry name" value="ENTEROBACTIN BIOSYNTHESIS PROTEIN YBDZ"/>
    <property type="match status" value="1"/>
</dbReference>
<keyword evidence="3" id="KW-1185">Reference proteome</keyword>
<dbReference type="SMART" id="SM00923">
    <property type="entry name" value="MbtH"/>
    <property type="match status" value="1"/>
</dbReference>
<dbReference type="RefSeq" id="WP_203841969.1">
    <property type="nucleotide sequence ID" value="NZ_BAAATW010000002.1"/>
</dbReference>
<name>A0A919SA09_9ACTN</name>
<dbReference type="PANTHER" id="PTHR38444:SF1">
    <property type="entry name" value="ENTEROBACTIN BIOSYNTHESIS PROTEIN YBDZ"/>
    <property type="match status" value="1"/>
</dbReference>
<dbReference type="Proteomes" id="UP000680865">
    <property type="component" value="Unassembled WGS sequence"/>
</dbReference>
<protein>
    <recommendedName>
        <fullName evidence="1">MbtH-like domain-containing protein</fullName>
    </recommendedName>
</protein>
<dbReference type="InterPro" id="IPR037407">
    <property type="entry name" value="MLP_fam"/>
</dbReference>
<dbReference type="AlphaFoldDB" id="A0A919SA09"/>
<feature type="domain" description="MbtH-like" evidence="1">
    <location>
        <begin position="1"/>
        <end position="51"/>
    </location>
</feature>
<reference evidence="2" key="1">
    <citation type="submission" date="2021-03" db="EMBL/GenBank/DDBJ databases">
        <title>Whole genome shotgun sequence of Actinoplanes consettensis NBRC 14913.</title>
        <authorList>
            <person name="Komaki H."/>
            <person name="Tamura T."/>
        </authorList>
    </citation>
    <scope>NUCLEOTIDE SEQUENCE</scope>
    <source>
        <strain evidence="2">NBRC 14913</strain>
    </source>
</reference>
<dbReference type="GO" id="GO:0005829">
    <property type="term" value="C:cytosol"/>
    <property type="evidence" value="ECO:0007669"/>
    <property type="project" value="TreeGrafter"/>
</dbReference>
<evidence type="ECO:0000313" key="3">
    <source>
        <dbReference type="Proteomes" id="UP000680865"/>
    </source>
</evidence>
<dbReference type="EMBL" id="BOQP01000004">
    <property type="protein sequence ID" value="GIM67845.1"/>
    <property type="molecule type" value="Genomic_DNA"/>
</dbReference>
<gene>
    <name evidence="2" type="ORF">Aco04nite_08100</name>
</gene>
<sequence>MHDTTDDRPHAVVVNLEEQYSVWPATRDVPAGWRATGFTGSRAECLAHIDEVWTDMRPLSLRHAS</sequence>
<dbReference type="Gene3D" id="3.90.820.10">
    <property type="entry name" value="Structural Genomics, Unknown Function 30-nov-00 1gh9 Mol_id"/>
    <property type="match status" value="1"/>
</dbReference>
<comment type="caution">
    <text evidence="2">The sequence shown here is derived from an EMBL/GenBank/DDBJ whole genome shotgun (WGS) entry which is preliminary data.</text>
</comment>
<evidence type="ECO:0000313" key="2">
    <source>
        <dbReference type="EMBL" id="GIM67845.1"/>
    </source>
</evidence>
<organism evidence="2 3">
    <name type="scientific">Winogradskya consettensis</name>
    <dbReference type="NCBI Taxonomy" id="113560"/>
    <lineage>
        <taxon>Bacteria</taxon>
        <taxon>Bacillati</taxon>
        <taxon>Actinomycetota</taxon>
        <taxon>Actinomycetes</taxon>
        <taxon>Micromonosporales</taxon>
        <taxon>Micromonosporaceae</taxon>
        <taxon>Winogradskya</taxon>
    </lineage>
</organism>
<dbReference type="Pfam" id="PF03621">
    <property type="entry name" value="MbtH"/>
    <property type="match status" value="1"/>
</dbReference>
<dbReference type="InterPro" id="IPR005153">
    <property type="entry name" value="MbtH-like_dom"/>
</dbReference>
<evidence type="ECO:0000259" key="1">
    <source>
        <dbReference type="SMART" id="SM00923"/>
    </source>
</evidence>
<accession>A0A919SA09</accession>
<dbReference type="SUPFAM" id="SSF160582">
    <property type="entry name" value="MbtH-like"/>
    <property type="match status" value="1"/>
</dbReference>
<proteinExistence type="predicted"/>
<dbReference type="InterPro" id="IPR038020">
    <property type="entry name" value="MbtH-like_sf"/>
</dbReference>
<dbReference type="GO" id="GO:0019290">
    <property type="term" value="P:siderophore biosynthetic process"/>
    <property type="evidence" value="ECO:0007669"/>
    <property type="project" value="TreeGrafter"/>
</dbReference>